<evidence type="ECO:0000313" key="2">
    <source>
        <dbReference type="Proteomes" id="UP000031970"/>
    </source>
</evidence>
<dbReference type="EMBL" id="JSXS01000154">
    <property type="protein sequence ID" value="KIL29870.1"/>
    <property type="molecule type" value="Genomic_DNA"/>
</dbReference>
<protein>
    <submittedName>
        <fullName evidence="1">Uncharacterized protein</fullName>
    </submittedName>
</protein>
<name>A0ABD3ZP55_BACIU</name>
<proteinExistence type="predicted"/>
<organism evidence="1 2">
    <name type="scientific">Bacillus subtilis subsp. subtilis</name>
    <dbReference type="NCBI Taxonomy" id="135461"/>
    <lineage>
        <taxon>Bacteria</taxon>
        <taxon>Bacillati</taxon>
        <taxon>Bacillota</taxon>
        <taxon>Bacilli</taxon>
        <taxon>Bacillales</taxon>
        <taxon>Bacillaceae</taxon>
        <taxon>Bacillus</taxon>
    </lineage>
</organism>
<comment type="caution">
    <text evidence="1">The sequence shown here is derived from an EMBL/GenBank/DDBJ whole genome shotgun (WGS) entry which is preliminary data.</text>
</comment>
<accession>A0ABD3ZP55</accession>
<dbReference type="Proteomes" id="UP000031970">
    <property type="component" value="Unassembled WGS sequence"/>
</dbReference>
<evidence type="ECO:0000313" key="1">
    <source>
        <dbReference type="EMBL" id="KIL29870.1"/>
    </source>
</evidence>
<gene>
    <name evidence="1" type="ORF">B4067_1938</name>
</gene>
<dbReference type="AlphaFoldDB" id="A0ABD3ZP55"/>
<reference evidence="1 2" key="1">
    <citation type="submission" date="2014-11" db="EMBL/GenBank/DDBJ databases">
        <title>Draft Genome Sequences of Nine Bacillus subtilis Strains that Form Spores with High Heat-Resistance.</title>
        <authorList>
            <person name="Krawcyk A.O."/>
            <person name="Berendsen E.M."/>
            <person name="de Jong A."/>
            <person name="Holsappel S."/>
            <person name="Eijlander R.T."/>
            <person name="Wells-Bennik M."/>
            <person name="Kuipers O.P."/>
        </authorList>
    </citation>
    <scope>NUCLEOTIDE SEQUENCE [LARGE SCALE GENOMIC DNA]</scope>
    <source>
        <strain evidence="1 2">B4067</strain>
    </source>
</reference>
<sequence>MHIFHFGPYLLSLHVELCAFPRNISGVKGLFPHFSVE</sequence>